<dbReference type="HAMAP" id="MF_00360">
    <property type="entry name" value="Ribosomal_bS6"/>
    <property type="match status" value="1"/>
</dbReference>
<name>A0AAU9E001_9FUSO</name>
<dbReference type="RefSeq" id="WP_307904555.1">
    <property type="nucleotide sequence ID" value="NZ_AP027059.1"/>
</dbReference>
<dbReference type="Gene3D" id="3.30.70.60">
    <property type="match status" value="1"/>
</dbReference>
<dbReference type="InterPro" id="IPR000529">
    <property type="entry name" value="Ribosomal_bS6"/>
</dbReference>
<keyword evidence="3 4" id="KW-0689">Ribosomal protein</keyword>
<dbReference type="Pfam" id="PF01250">
    <property type="entry name" value="Ribosomal_S6"/>
    <property type="match status" value="1"/>
</dbReference>
<keyword evidence="3" id="KW-0687">Ribonucleoprotein</keyword>
<dbReference type="GO" id="GO:0003735">
    <property type="term" value="F:structural constituent of ribosome"/>
    <property type="evidence" value="ECO:0007669"/>
    <property type="project" value="InterPro"/>
</dbReference>
<comment type="function">
    <text evidence="3">Binds together with bS18 to 16S ribosomal RNA.</text>
</comment>
<dbReference type="InterPro" id="IPR035980">
    <property type="entry name" value="Ribosomal_bS6_sf"/>
</dbReference>
<dbReference type="GO" id="GO:0070181">
    <property type="term" value="F:small ribosomal subunit rRNA binding"/>
    <property type="evidence" value="ECO:0007669"/>
    <property type="project" value="TreeGrafter"/>
</dbReference>
<protein>
    <recommendedName>
        <fullName evidence="2 3">Small ribosomal subunit protein bS6</fullName>
    </recommendedName>
</protein>
<gene>
    <name evidence="3 4" type="primary">rpsF</name>
    <name evidence="4" type="ORF">HLVA_01740</name>
</gene>
<dbReference type="Proteomes" id="UP001321582">
    <property type="component" value="Chromosome"/>
</dbReference>
<dbReference type="PANTHER" id="PTHR21011:SF1">
    <property type="entry name" value="SMALL RIBOSOMAL SUBUNIT PROTEIN BS6M"/>
    <property type="match status" value="1"/>
</dbReference>
<dbReference type="AlphaFoldDB" id="A0AAU9E001"/>
<dbReference type="EMBL" id="AP027059">
    <property type="protein sequence ID" value="BDU49605.1"/>
    <property type="molecule type" value="Genomic_DNA"/>
</dbReference>
<dbReference type="GO" id="GO:0005840">
    <property type="term" value="C:ribosome"/>
    <property type="evidence" value="ECO:0007669"/>
    <property type="project" value="UniProtKB-KW"/>
</dbReference>
<dbReference type="InterPro" id="IPR020814">
    <property type="entry name" value="Ribosomal_S6_plastid/chlpt"/>
</dbReference>
<dbReference type="GO" id="GO:0005737">
    <property type="term" value="C:cytoplasm"/>
    <property type="evidence" value="ECO:0007669"/>
    <property type="project" value="UniProtKB-ARBA"/>
</dbReference>
<keyword evidence="3" id="KW-0699">rRNA-binding</keyword>
<sequence>MKKNYELMFIVVPEITEEERDAVITSVEEVLKRAEAQDVITEKMGEKKLAYAIDKKTTGFYVLIKFAVEGVNLVDVEKRLNINEKLMRYILVKQG</sequence>
<keyword evidence="5" id="KW-1185">Reference proteome</keyword>
<proteinExistence type="inferred from homology"/>
<evidence type="ECO:0000313" key="5">
    <source>
        <dbReference type="Proteomes" id="UP001321582"/>
    </source>
</evidence>
<dbReference type="GO" id="GO:1990904">
    <property type="term" value="C:ribonucleoprotein complex"/>
    <property type="evidence" value="ECO:0007669"/>
    <property type="project" value="UniProtKB-KW"/>
</dbReference>
<accession>A0AAU9E001</accession>
<evidence type="ECO:0000313" key="4">
    <source>
        <dbReference type="EMBL" id="BDU49605.1"/>
    </source>
</evidence>
<evidence type="ECO:0000256" key="2">
    <source>
        <dbReference type="ARBA" id="ARBA00035294"/>
    </source>
</evidence>
<evidence type="ECO:0000256" key="3">
    <source>
        <dbReference type="HAMAP-Rule" id="MF_00360"/>
    </source>
</evidence>
<evidence type="ECO:0000256" key="1">
    <source>
        <dbReference type="ARBA" id="ARBA00009512"/>
    </source>
</evidence>
<dbReference type="KEGG" id="haby:HLVA_01740"/>
<comment type="similarity">
    <text evidence="1 3">Belongs to the bacterial ribosomal protein bS6 family.</text>
</comment>
<dbReference type="NCBIfam" id="TIGR00166">
    <property type="entry name" value="S6"/>
    <property type="match status" value="1"/>
</dbReference>
<reference evidence="4 5" key="1">
    <citation type="submission" date="2022-11" db="EMBL/GenBank/DDBJ databases">
        <title>Haliovirga abyssi gen. nov., sp. nov., a mesophilic fermentative bacterium isolated from the Iheya North hydrothermal field and the proposal of Haliovirgaceae fam. nov.</title>
        <authorList>
            <person name="Miyazaki U."/>
            <person name="Tame A."/>
            <person name="Miyazaki J."/>
            <person name="Takai K."/>
            <person name="Sawayama S."/>
            <person name="Kitajima M."/>
            <person name="Okamoto A."/>
            <person name="Nakagawa S."/>
        </authorList>
    </citation>
    <scope>NUCLEOTIDE SEQUENCE [LARGE SCALE GENOMIC DNA]</scope>
    <source>
        <strain evidence="4 5">IC12</strain>
    </source>
</reference>
<dbReference type="GO" id="GO:0006412">
    <property type="term" value="P:translation"/>
    <property type="evidence" value="ECO:0007669"/>
    <property type="project" value="UniProtKB-UniRule"/>
</dbReference>
<keyword evidence="3" id="KW-0694">RNA-binding</keyword>
<organism evidence="4 5">
    <name type="scientific">Haliovirga abyssi</name>
    <dbReference type="NCBI Taxonomy" id="2996794"/>
    <lineage>
        <taxon>Bacteria</taxon>
        <taxon>Fusobacteriati</taxon>
        <taxon>Fusobacteriota</taxon>
        <taxon>Fusobacteriia</taxon>
        <taxon>Fusobacteriales</taxon>
        <taxon>Haliovirgaceae</taxon>
        <taxon>Haliovirga</taxon>
    </lineage>
</organism>
<dbReference type="InterPro" id="IPR014717">
    <property type="entry name" value="Transl_elong_EF1B/ribsomal_bS6"/>
</dbReference>
<dbReference type="CDD" id="cd00473">
    <property type="entry name" value="bS6"/>
    <property type="match status" value="1"/>
</dbReference>
<dbReference type="SUPFAM" id="SSF54995">
    <property type="entry name" value="Ribosomal protein S6"/>
    <property type="match status" value="1"/>
</dbReference>
<dbReference type="PANTHER" id="PTHR21011">
    <property type="entry name" value="MITOCHONDRIAL 28S RIBOSOMAL PROTEIN S6"/>
    <property type="match status" value="1"/>
</dbReference>